<accession>A0A2I2KUJ0</accession>
<name>A0A2I2KUJ0_9ACTN</name>
<dbReference type="EMBL" id="FZMO01000246">
    <property type="protein sequence ID" value="SNQ49333.1"/>
    <property type="molecule type" value="Genomic_DNA"/>
</dbReference>
<reference evidence="1 2" key="1">
    <citation type="submission" date="2017-06" db="EMBL/GenBank/DDBJ databases">
        <authorList>
            <person name="Kim H.J."/>
            <person name="Triplett B.A."/>
        </authorList>
    </citation>
    <scope>NUCLEOTIDE SEQUENCE [LARGE SCALE GENOMIC DNA]</scope>
    <source>
        <strain evidence="1">FRACA_ARgP5</strain>
    </source>
</reference>
<keyword evidence="2" id="KW-1185">Reference proteome</keyword>
<gene>
    <name evidence="1" type="ORF">FRACA_320032</name>
</gene>
<dbReference type="Proteomes" id="UP000234331">
    <property type="component" value="Unassembled WGS sequence"/>
</dbReference>
<evidence type="ECO:0000313" key="2">
    <source>
        <dbReference type="Proteomes" id="UP000234331"/>
    </source>
</evidence>
<proteinExistence type="predicted"/>
<sequence length="154" mass="17189">MITEKLWRFRTLPQMDLPDRDGVIVAEQPTYVVTLDLAEVVVDFIPVRQDALLRTALGLATVPGIGTLTIHRRDVPAESTILAYALAQRLRLLSRSMGLVMIGVEPDDPEATPEGGHVVRHGVELQTPDGSRVERGVWEIMTPHRHAAWVDTRR</sequence>
<protein>
    <submittedName>
        <fullName evidence="1">Uncharacterized protein</fullName>
    </submittedName>
</protein>
<dbReference type="AlphaFoldDB" id="A0A2I2KUJ0"/>
<organism evidence="1 2">
    <name type="scientific">Frankia canadensis</name>
    <dbReference type="NCBI Taxonomy" id="1836972"/>
    <lineage>
        <taxon>Bacteria</taxon>
        <taxon>Bacillati</taxon>
        <taxon>Actinomycetota</taxon>
        <taxon>Actinomycetes</taxon>
        <taxon>Frankiales</taxon>
        <taxon>Frankiaceae</taxon>
        <taxon>Frankia</taxon>
    </lineage>
</organism>
<dbReference type="RefSeq" id="WP_101832843.1">
    <property type="nucleotide sequence ID" value="NZ_FZMO01000246.1"/>
</dbReference>
<evidence type="ECO:0000313" key="1">
    <source>
        <dbReference type="EMBL" id="SNQ49333.1"/>
    </source>
</evidence>